<dbReference type="AlphaFoldDB" id="A0A1I7NR51"/>
<dbReference type="Proteomes" id="UP000199423">
    <property type="component" value="Unassembled WGS sequence"/>
</dbReference>
<evidence type="ECO:0000313" key="7">
    <source>
        <dbReference type="Proteomes" id="UP000199423"/>
    </source>
</evidence>
<sequence>MTPVFNEVVIGGIMLAPIITSVGMTIVTVLALRPVLRRIGFTRLFASSAIAEFSLYVTIFSLFTLFA</sequence>
<evidence type="ECO:0000256" key="3">
    <source>
        <dbReference type="ARBA" id="ARBA00022989"/>
    </source>
</evidence>
<dbReference type="STRING" id="51670.SAMN04488557_2978"/>
<evidence type="ECO:0000256" key="5">
    <source>
        <dbReference type="SAM" id="Phobius"/>
    </source>
</evidence>
<evidence type="ECO:0000313" key="6">
    <source>
        <dbReference type="EMBL" id="SFV37072.1"/>
    </source>
</evidence>
<dbReference type="RefSeq" id="WP_092868513.1">
    <property type="nucleotide sequence ID" value="NZ_FPCH01000003.1"/>
</dbReference>
<dbReference type="OrthoDB" id="7283592at2"/>
<keyword evidence="1" id="KW-1003">Cell membrane</keyword>
<proteinExistence type="predicted"/>
<dbReference type="Pfam" id="PF07869">
    <property type="entry name" value="DUF1656"/>
    <property type="match status" value="1"/>
</dbReference>
<evidence type="ECO:0000256" key="2">
    <source>
        <dbReference type="ARBA" id="ARBA00022692"/>
    </source>
</evidence>
<feature type="transmembrane region" description="Helical" evidence="5">
    <location>
        <begin position="12"/>
        <end position="32"/>
    </location>
</feature>
<dbReference type="InterPro" id="IPR012451">
    <property type="entry name" value="DUF1656"/>
</dbReference>
<name>A0A1I7NR51_9HYPH</name>
<keyword evidence="2 5" id="KW-0812">Transmembrane</keyword>
<evidence type="ECO:0000256" key="1">
    <source>
        <dbReference type="ARBA" id="ARBA00022475"/>
    </source>
</evidence>
<gene>
    <name evidence="6" type="ORF">SAMN04488557_2978</name>
</gene>
<keyword evidence="4 5" id="KW-0472">Membrane</keyword>
<accession>A0A1I7NR51</accession>
<keyword evidence="7" id="KW-1185">Reference proteome</keyword>
<evidence type="ECO:0008006" key="8">
    <source>
        <dbReference type="Google" id="ProtNLM"/>
    </source>
</evidence>
<evidence type="ECO:0000256" key="4">
    <source>
        <dbReference type="ARBA" id="ARBA00023136"/>
    </source>
</evidence>
<organism evidence="6 7">
    <name type="scientific">Hyphomicrobium facile</name>
    <dbReference type="NCBI Taxonomy" id="51670"/>
    <lineage>
        <taxon>Bacteria</taxon>
        <taxon>Pseudomonadati</taxon>
        <taxon>Pseudomonadota</taxon>
        <taxon>Alphaproteobacteria</taxon>
        <taxon>Hyphomicrobiales</taxon>
        <taxon>Hyphomicrobiaceae</taxon>
        <taxon>Hyphomicrobium</taxon>
    </lineage>
</organism>
<keyword evidence="3 5" id="KW-1133">Transmembrane helix</keyword>
<reference evidence="7" key="1">
    <citation type="submission" date="2016-10" db="EMBL/GenBank/DDBJ databases">
        <authorList>
            <person name="Varghese N."/>
            <person name="Submissions S."/>
        </authorList>
    </citation>
    <scope>NUCLEOTIDE SEQUENCE [LARGE SCALE GENOMIC DNA]</scope>
    <source>
        <strain evidence="7">DSM 1565</strain>
    </source>
</reference>
<feature type="transmembrane region" description="Helical" evidence="5">
    <location>
        <begin position="44"/>
        <end position="66"/>
    </location>
</feature>
<dbReference type="EMBL" id="FPCH01000003">
    <property type="protein sequence ID" value="SFV37072.1"/>
    <property type="molecule type" value="Genomic_DNA"/>
</dbReference>
<protein>
    <recommendedName>
        <fullName evidence="8">DUF1656 domain-containing protein</fullName>
    </recommendedName>
</protein>